<evidence type="ECO:0000313" key="2">
    <source>
        <dbReference type="Proteomes" id="UP000308444"/>
    </source>
</evidence>
<accession>A0A9X9A955</accession>
<organism evidence="1 2">
    <name type="scientific">Bacillus cereus</name>
    <dbReference type="NCBI Taxonomy" id="1396"/>
    <lineage>
        <taxon>Bacteria</taxon>
        <taxon>Bacillati</taxon>
        <taxon>Bacillota</taxon>
        <taxon>Bacilli</taxon>
        <taxon>Bacillales</taxon>
        <taxon>Bacillaceae</taxon>
        <taxon>Bacillus</taxon>
        <taxon>Bacillus cereus group</taxon>
    </lineage>
</organism>
<proteinExistence type="predicted"/>
<name>A0A9X9A955_BACCE</name>
<dbReference type="Gene3D" id="3.40.830.10">
    <property type="entry name" value="LigB-like"/>
    <property type="match status" value="1"/>
</dbReference>
<keyword evidence="1" id="KW-0560">Oxidoreductase</keyword>
<protein>
    <submittedName>
        <fullName evidence="1">Dioxygenase</fullName>
    </submittedName>
</protein>
<dbReference type="AlphaFoldDB" id="A0A9X9A955"/>
<feature type="non-terminal residue" evidence="1">
    <location>
        <position position="1"/>
    </location>
</feature>
<sequence>AVPRAEHFVPLFIAMGSGENSGEVIHRSYELGTLSYLCLRF</sequence>
<gene>
    <name evidence="1" type="ORF">FC695_13430</name>
</gene>
<dbReference type="Proteomes" id="UP000308444">
    <property type="component" value="Unassembled WGS sequence"/>
</dbReference>
<keyword evidence="1" id="KW-0223">Dioxygenase</keyword>
<comment type="caution">
    <text evidence="1">The sequence shown here is derived from an EMBL/GenBank/DDBJ whole genome shotgun (WGS) entry which is preliminary data.</text>
</comment>
<dbReference type="SUPFAM" id="SSF53213">
    <property type="entry name" value="LigB-like"/>
    <property type="match status" value="1"/>
</dbReference>
<dbReference type="GO" id="GO:0051213">
    <property type="term" value="F:dioxygenase activity"/>
    <property type="evidence" value="ECO:0007669"/>
    <property type="project" value="UniProtKB-KW"/>
</dbReference>
<evidence type="ECO:0000313" key="1">
    <source>
        <dbReference type="EMBL" id="TKJ03693.1"/>
    </source>
</evidence>
<reference evidence="1 2" key="1">
    <citation type="journal article" date="2019" name="Environ. Microbiol.">
        <title>An active ?-lactamase is a part of an orchestrated cell wall stress resistance network of Bacillus subtilis and related rhizosphere species.</title>
        <authorList>
            <person name="Bucher T."/>
            <person name="Keren-Paz A."/>
            <person name="Hausser J."/>
            <person name="Olender T."/>
            <person name="Cytryn E."/>
            <person name="Kolodkin-Gal I."/>
        </authorList>
    </citation>
    <scope>NUCLEOTIDE SEQUENCE [LARGE SCALE GENOMIC DNA]</scope>
    <source>
        <strain evidence="1 2">I32</strain>
    </source>
</reference>
<dbReference type="EMBL" id="SZOH01000805">
    <property type="protein sequence ID" value="TKJ03693.1"/>
    <property type="molecule type" value="Genomic_DNA"/>
</dbReference>